<keyword evidence="1" id="KW-1133">Transmembrane helix</keyword>
<keyword evidence="1" id="KW-0812">Transmembrane</keyword>
<keyword evidence="3" id="KW-1185">Reference proteome</keyword>
<feature type="transmembrane region" description="Helical" evidence="1">
    <location>
        <begin position="6"/>
        <end position="39"/>
    </location>
</feature>
<dbReference type="InParanoid" id="A0A3N4LXR6"/>
<dbReference type="Proteomes" id="UP000267821">
    <property type="component" value="Unassembled WGS sequence"/>
</dbReference>
<gene>
    <name evidence="2" type="ORF">L211DRAFT_835745</name>
</gene>
<protein>
    <submittedName>
        <fullName evidence="2">Uncharacterized protein</fullName>
    </submittedName>
</protein>
<accession>A0A3N4LXR6</accession>
<proteinExistence type="predicted"/>
<keyword evidence="1" id="KW-0472">Membrane</keyword>
<dbReference type="EMBL" id="ML121535">
    <property type="protein sequence ID" value="RPB26379.1"/>
    <property type="molecule type" value="Genomic_DNA"/>
</dbReference>
<sequence>MGLGKFSPFFVFLLMCSIDSGVWGKVIMMIMMMMIVVVVQGTADLWRRGSRTYDTGKVG</sequence>
<dbReference type="AlphaFoldDB" id="A0A3N4LXR6"/>
<organism evidence="2 3">
    <name type="scientific">Terfezia boudieri ATCC MYA-4762</name>
    <dbReference type="NCBI Taxonomy" id="1051890"/>
    <lineage>
        <taxon>Eukaryota</taxon>
        <taxon>Fungi</taxon>
        <taxon>Dikarya</taxon>
        <taxon>Ascomycota</taxon>
        <taxon>Pezizomycotina</taxon>
        <taxon>Pezizomycetes</taxon>
        <taxon>Pezizales</taxon>
        <taxon>Pezizaceae</taxon>
        <taxon>Terfezia</taxon>
    </lineage>
</organism>
<name>A0A3N4LXR6_9PEZI</name>
<reference evidence="2 3" key="1">
    <citation type="journal article" date="2018" name="Nat. Ecol. Evol.">
        <title>Pezizomycetes genomes reveal the molecular basis of ectomycorrhizal truffle lifestyle.</title>
        <authorList>
            <person name="Murat C."/>
            <person name="Payen T."/>
            <person name="Noel B."/>
            <person name="Kuo A."/>
            <person name="Morin E."/>
            <person name="Chen J."/>
            <person name="Kohler A."/>
            <person name="Krizsan K."/>
            <person name="Balestrini R."/>
            <person name="Da Silva C."/>
            <person name="Montanini B."/>
            <person name="Hainaut M."/>
            <person name="Levati E."/>
            <person name="Barry K.W."/>
            <person name="Belfiori B."/>
            <person name="Cichocki N."/>
            <person name="Clum A."/>
            <person name="Dockter R.B."/>
            <person name="Fauchery L."/>
            <person name="Guy J."/>
            <person name="Iotti M."/>
            <person name="Le Tacon F."/>
            <person name="Lindquist E.A."/>
            <person name="Lipzen A."/>
            <person name="Malagnac F."/>
            <person name="Mello A."/>
            <person name="Molinier V."/>
            <person name="Miyauchi S."/>
            <person name="Poulain J."/>
            <person name="Riccioni C."/>
            <person name="Rubini A."/>
            <person name="Sitrit Y."/>
            <person name="Splivallo R."/>
            <person name="Traeger S."/>
            <person name="Wang M."/>
            <person name="Zifcakova L."/>
            <person name="Wipf D."/>
            <person name="Zambonelli A."/>
            <person name="Paolocci F."/>
            <person name="Nowrousian M."/>
            <person name="Ottonello S."/>
            <person name="Baldrian P."/>
            <person name="Spatafora J.W."/>
            <person name="Henrissat B."/>
            <person name="Nagy L.G."/>
            <person name="Aury J.M."/>
            <person name="Wincker P."/>
            <person name="Grigoriev I.V."/>
            <person name="Bonfante P."/>
            <person name="Martin F.M."/>
        </authorList>
    </citation>
    <scope>NUCLEOTIDE SEQUENCE [LARGE SCALE GENOMIC DNA]</scope>
    <source>
        <strain evidence="2 3">ATCC MYA-4762</strain>
    </source>
</reference>
<evidence type="ECO:0000256" key="1">
    <source>
        <dbReference type="SAM" id="Phobius"/>
    </source>
</evidence>
<evidence type="ECO:0000313" key="2">
    <source>
        <dbReference type="EMBL" id="RPB26379.1"/>
    </source>
</evidence>
<evidence type="ECO:0000313" key="3">
    <source>
        <dbReference type="Proteomes" id="UP000267821"/>
    </source>
</evidence>